<dbReference type="Proteomes" id="UP001597090">
    <property type="component" value="Unassembled WGS sequence"/>
</dbReference>
<reference evidence="5" key="1">
    <citation type="journal article" date="2019" name="Int. J. Syst. Evol. Microbiol.">
        <title>The Global Catalogue of Microorganisms (GCM) 10K type strain sequencing project: providing services to taxonomists for standard genome sequencing and annotation.</title>
        <authorList>
            <consortium name="The Broad Institute Genomics Platform"/>
            <consortium name="The Broad Institute Genome Sequencing Center for Infectious Disease"/>
            <person name="Wu L."/>
            <person name="Ma J."/>
        </authorList>
    </citation>
    <scope>NUCLEOTIDE SEQUENCE [LARGE SCALE GENOMIC DNA]</scope>
    <source>
        <strain evidence="5">CCUG 55491</strain>
    </source>
</reference>
<evidence type="ECO:0000256" key="1">
    <source>
        <dbReference type="ARBA" id="ARBA00022630"/>
    </source>
</evidence>
<keyword evidence="1" id="KW-0285">Flavoprotein</keyword>
<name>A0ABW2YHU4_9GAMM</name>
<keyword evidence="5" id="KW-1185">Reference proteome</keyword>
<proteinExistence type="predicted"/>
<evidence type="ECO:0000259" key="3">
    <source>
        <dbReference type="Pfam" id="PF12682"/>
    </source>
</evidence>
<comment type="caution">
    <text evidence="4">The sequence shown here is derived from an EMBL/GenBank/DDBJ whole genome shotgun (WGS) entry which is preliminary data.</text>
</comment>
<dbReference type="PANTHER" id="PTHR39201">
    <property type="entry name" value="EXPORTED PROTEIN-RELATED"/>
    <property type="match status" value="1"/>
</dbReference>
<dbReference type="InterPro" id="IPR029039">
    <property type="entry name" value="Flavoprotein-like_sf"/>
</dbReference>
<keyword evidence="2" id="KW-0288">FMN</keyword>
<dbReference type="EMBL" id="JBHTIH010000002">
    <property type="protein sequence ID" value="MFD0737885.1"/>
    <property type="molecule type" value="Genomic_DNA"/>
</dbReference>
<organism evidence="4 5">
    <name type="scientific">Lysobacter koreensis</name>
    <dbReference type="NCBI Taxonomy" id="266122"/>
    <lineage>
        <taxon>Bacteria</taxon>
        <taxon>Pseudomonadati</taxon>
        <taxon>Pseudomonadota</taxon>
        <taxon>Gammaproteobacteria</taxon>
        <taxon>Lysobacterales</taxon>
        <taxon>Lysobacteraceae</taxon>
        <taxon>Lysobacter</taxon>
    </lineage>
</organism>
<evidence type="ECO:0000313" key="4">
    <source>
        <dbReference type="EMBL" id="MFD0737885.1"/>
    </source>
</evidence>
<dbReference type="SUPFAM" id="SSF52218">
    <property type="entry name" value="Flavoproteins"/>
    <property type="match status" value="1"/>
</dbReference>
<dbReference type="Pfam" id="PF12682">
    <property type="entry name" value="Flavodoxin_4"/>
    <property type="match status" value="1"/>
</dbReference>
<feature type="domain" description="Flavodoxin-like" evidence="3">
    <location>
        <begin position="5"/>
        <end position="125"/>
    </location>
</feature>
<sequence length="161" mass="17325">MTAHTLIAYYSMSGHTRSLAHEIRNATGAELEEIREPQPRHGFGGVVRALFDAVARRTPPILATSHDPADYELLVIGGPVWAGRMAAPVRTYAQRYGTQAPHVAFFCTEGGRGADTAFADLERLCQKPPDATLVVDAAHLPIVEHAVPLSSFTSKLGASVH</sequence>
<accession>A0ABW2YHU4</accession>
<dbReference type="RefSeq" id="WP_386810842.1">
    <property type="nucleotide sequence ID" value="NZ_JBHTIH010000002.1"/>
</dbReference>
<dbReference type="PANTHER" id="PTHR39201:SF1">
    <property type="entry name" value="FLAVODOXIN-LIKE DOMAIN-CONTAINING PROTEIN"/>
    <property type="match status" value="1"/>
</dbReference>
<gene>
    <name evidence="4" type="ORF">ACFQZQ_01090</name>
</gene>
<dbReference type="Gene3D" id="3.40.50.360">
    <property type="match status" value="1"/>
</dbReference>
<evidence type="ECO:0000313" key="5">
    <source>
        <dbReference type="Proteomes" id="UP001597090"/>
    </source>
</evidence>
<dbReference type="InterPro" id="IPR008254">
    <property type="entry name" value="Flavodoxin/NO_synth"/>
</dbReference>
<evidence type="ECO:0000256" key="2">
    <source>
        <dbReference type="ARBA" id="ARBA00022643"/>
    </source>
</evidence>
<protein>
    <submittedName>
        <fullName evidence="4">Flavodoxin family protein</fullName>
    </submittedName>
</protein>